<proteinExistence type="predicted"/>
<dbReference type="Proteomes" id="UP000196573">
    <property type="component" value="Unassembled WGS sequence"/>
</dbReference>
<protein>
    <submittedName>
        <fullName evidence="2">Phosphoheptose isomerase</fullName>
        <ecNumber evidence="2">5.3.1.28</ecNumber>
    </submittedName>
</protein>
<keyword evidence="3" id="KW-1185">Reference proteome</keyword>
<dbReference type="InterPro" id="IPR035461">
    <property type="entry name" value="GmhA/DiaA"/>
</dbReference>
<dbReference type="AlphaFoldDB" id="A0A1X7AEC5"/>
<reference evidence="2 3" key="1">
    <citation type="submission" date="2017-03" db="EMBL/GenBank/DDBJ databases">
        <authorList>
            <person name="Afonso C.L."/>
            <person name="Miller P.J."/>
            <person name="Scott M.A."/>
            <person name="Spackman E."/>
            <person name="Goraichik I."/>
            <person name="Dimitrov K.M."/>
            <person name="Suarez D.L."/>
            <person name="Swayne D.E."/>
        </authorList>
    </citation>
    <scope>NUCLEOTIDE SEQUENCE [LARGE SCALE GENOMIC DNA]</scope>
    <source>
        <strain evidence="2">SB41UT1</strain>
    </source>
</reference>
<accession>A0A1X7AEC5</accession>
<dbReference type="CDD" id="cd05006">
    <property type="entry name" value="SIS_GmhA"/>
    <property type="match status" value="1"/>
</dbReference>
<dbReference type="InterPro" id="IPR001347">
    <property type="entry name" value="SIS_dom"/>
</dbReference>
<organism evidence="2 3">
    <name type="scientific">Parendozoicomonas haliclonae</name>
    <dbReference type="NCBI Taxonomy" id="1960125"/>
    <lineage>
        <taxon>Bacteria</taxon>
        <taxon>Pseudomonadati</taxon>
        <taxon>Pseudomonadota</taxon>
        <taxon>Gammaproteobacteria</taxon>
        <taxon>Oceanospirillales</taxon>
        <taxon>Endozoicomonadaceae</taxon>
        <taxon>Parendozoicomonas</taxon>
    </lineage>
</organism>
<evidence type="ECO:0000313" key="2">
    <source>
        <dbReference type="EMBL" id="SMA34064.1"/>
    </source>
</evidence>
<dbReference type="PANTHER" id="PTHR30390:SF6">
    <property type="entry name" value="DNAA INITIATOR-ASSOCIATING PROTEIN DIAA"/>
    <property type="match status" value="1"/>
</dbReference>
<dbReference type="GO" id="GO:0097367">
    <property type="term" value="F:carbohydrate derivative binding"/>
    <property type="evidence" value="ECO:0007669"/>
    <property type="project" value="InterPro"/>
</dbReference>
<evidence type="ECO:0000313" key="3">
    <source>
        <dbReference type="Proteomes" id="UP000196573"/>
    </source>
</evidence>
<dbReference type="Pfam" id="PF13580">
    <property type="entry name" value="SIS_2"/>
    <property type="match status" value="1"/>
</dbReference>
<evidence type="ECO:0000259" key="1">
    <source>
        <dbReference type="PROSITE" id="PS51464"/>
    </source>
</evidence>
<dbReference type="SUPFAM" id="SSF53697">
    <property type="entry name" value="SIS domain"/>
    <property type="match status" value="1"/>
</dbReference>
<dbReference type="Gene3D" id="3.40.50.10490">
    <property type="entry name" value="Glucose-6-phosphate isomerase like protein, domain 1"/>
    <property type="match status" value="1"/>
</dbReference>
<dbReference type="PANTHER" id="PTHR30390">
    <property type="entry name" value="SEDOHEPTULOSE 7-PHOSPHATE ISOMERASE / DNAA INITIATOR-ASSOCIATING FACTOR FOR REPLICATION INITIATION"/>
    <property type="match status" value="1"/>
</dbReference>
<dbReference type="GO" id="GO:0016853">
    <property type="term" value="F:isomerase activity"/>
    <property type="evidence" value="ECO:0007669"/>
    <property type="project" value="UniProtKB-KW"/>
</dbReference>
<keyword evidence="2" id="KW-0413">Isomerase</keyword>
<dbReference type="EC" id="5.3.1.28" evidence="2"/>
<feature type="domain" description="SIS" evidence="1">
    <location>
        <begin position="34"/>
        <end position="195"/>
    </location>
</feature>
<dbReference type="RefSeq" id="WP_087106299.1">
    <property type="nucleotide sequence ID" value="NZ_CBCSCN010000004.1"/>
</dbReference>
<sequence length="195" mass="21069">MLDHITSHFSDSIDAQIRAAEELPPLIGQAAELMVHSLINEGKILVCGNGSSAALAQIFSSSLLNRYERERPGLPAIALSTDTSTLTSISSDYSYHEVFSKQIRALGQPGDVLLLISASGQSSSLVQAIQSAHDRELSVIALTGMDGGNCTRLLQNEDVEIRAPAQSEPRIHELHMVILHCLCDLIDEYLFGSAE</sequence>
<dbReference type="InterPro" id="IPR050099">
    <property type="entry name" value="SIS_GmhA/DiaA_subfam"/>
</dbReference>
<dbReference type="NCBIfam" id="NF010546">
    <property type="entry name" value="PRK13936.1"/>
    <property type="match status" value="1"/>
</dbReference>
<dbReference type="EMBL" id="FWPT01000001">
    <property type="protein sequence ID" value="SMA34064.1"/>
    <property type="molecule type" value="Genomic_DNA"/>
</dbReference>
<dbReference type="GO" id="GO:1901135">
    <property type="term" value="P:carbohydrate derivative metabolic process"/>
    <property type="evidence" value="ECO:0007669"/>
    <property type="project" value="InterPro"/>
</dbReference>
<name>A0A1X7AEC5_9GAMM</name>
<gene>
    <name evidence="2" type="primary">gmhA_1</name>
    <name evidence="2" type="ORF">EHSB41UT_00357</name>
</gene>
<dbReference type="InterPro" id="IPR046348">
    <property type="entry name" value="SIS_dom_sf"/>
</dbReference>
<dbReference type="OrthoDB" id="9810929at2"/>
<dbReference type="PROSITE" id="PS51464">
    <property type="entry name" value="SIS"/>
    <property type="match status" value="1"/>
</dbReference>